<organism evidence="2 3">
    <name type="scientific">Legionella drozanskii LLAP-1</name>
    <dbReference type="NCBI Taxonomy" id="1212489"/>
    <lineage>
        <taxon>Bacteria</taxon>
        <taxon>Pseudomonadati</taxon>
        <taxon>Pseudomonadota</taxon>
        <taxon>Gammaproteobacteria</taxon>
        <taxon>Legionellales</taxon>
        <taxon>Legionellaceae</taxon>
        <taxon>Legionella</taxon>
    </lineage>
</organism>
<reference evidence="2 3" key="1">
    <citation type="submission" date="2015-11" db="EMBL/GenBank/DDBJ databases">
        <title>Genomic analysis of 38 Legionella species identifies large and diverse effector repertoires.</title>
        <authorList>
            <person name="Burstein D."/>
            <person name="Amaro F."/>
            <person name="Zusman T."/>
            <person name="Lifshitz Z."/>
            <person name="Cohen O."/>
            <person name="Gilbert J.A."/>
            <person name="Pupko T."/>
            <person name="Shuman H.A."/>
            <person name="Segal G."/>
        </authorList>
    </citation>
    <scope>NUCLEOTIDE SEQUENCE [LARGE SCALE GENOMIC DNA]</scope>
    <source>
        <strain evidence="2 3">ATCC 700990</strain>
    </source>
</reference>
<name>A0A0W0T0X4_9GAMM</name>
<sequence>MKQYQNHHYVSQWYQYNFIPSEFKSKNLYYLDLNPPQRISAGHRYSLKNPNWWGPSKCFFSKHLYSLKIGEGYSTELEEKFFGRIDRIGAASLNYFSNFTHPSANSTYFDDFIDFMSTQRLRTPKGLGYFQKLIKISDQNELLKKIEELQRLFGAIWSESQWCILDASQSNIKFIISDHPVTTYNKQCFPGSKYCLSFNDPDIRFLGTHTIFPLNFNKLLVLTNNGWFRNPYQKPLKYRENPHYVRNSFFNFQDIQIGRQLSELEVSQINYIIKNRAFRYIAAAKEEWLYPESKLSNTYWPNFGKDFLLMPDPRSSLISSGPLISYFDGRIDAYDIYGRKPHDQRYEDQKLKKKESEAFKAFRGDYARKFGPRRRGLTGVGAELGYTDDPESHTRNIKIPKLQN</sequence>
<dbReference type="RefSeq" id="WP_058495118.1">
    <property type="nucleotide sequence ID" value="NZ_CAAAIU010000021.1"/>
</dbReference>
<keyword evidence="3" id="KW-1185">Reference proteome</keyword>
<dbReference type="OrthoDB" id="1551443at2"/>
<evidence type="ECO:0000313" key="2">
    <source>
        <dbReference type="EMBL" id="KTC89117.1"/>
    </source>
</evidence>
<dbReference type="Proteomes" id="UP000054736">
    <property type="component" value="Unassembled WGS sequence"/>
</dbReference>
<accession>A0A0W0T0X4</accession>
<evidence type="ECO:0008006" key="4">
    <source>
        <dbReference type="Google" id="ProtNLM"/>
    </source>
</evidence>
<proteinExistence type="predicted"/>
<dbReference type="PATRIC" id="fig|1212489.4.peg.808"/>
<gene>
    <name evidence="2" type="ORF">Ldro_0775</name>
</gene>
<dbReference type="AlphaFoldDB" id="A0A0W0T0X4"/>
<dbReference type="STRING" id="1212489.Ldro_0775"/>
<feature type="region of interest" description="Disordered" evidence="1">
    <location>
        <begin position="370"/>
        <end position="404"/>
    </location>
</feature>
<dbReference type="EMBL" id="LNXY01000011">
    <property type="protein sequence ID" value="KTC89117.1"/>
    <property type="molecule type" value="Genomic_DNA"/>
</dbReference>
<dbReference type="Pfam" id="PF14022">
    <property type="entry name" value="DUF4238"/>
    <property type="match status" value="1"/>
</dbReference>
<protein>
    <recommendedName>
        <fullName evidence="4">DUF4238 domain-containing protein</fullName>
    </recommendedName>
</protein>
<dbReference type="InterPro" id="IPR025332">
    <property type="entry name" value="DUF4238"/>
</dbReference>
<evidence type="ECO:0000256" key="1">
    <source>
        <dbReference type="SAM" id="MobiDB-lite"/>
    </source>
</evidence>
<evidence type="ECO:0000313" key="3">
    <source>
        <dbReference type="Proteomes" id="UP000054736"/>
    </source>
</evidence>
<comment type="caution">
    <text evidence="2">The sequence shown here is derived from an EMBL/GenBank/DDBJ whole genome shotgun (WGS) entry which is preliminary data.</text>
</comment>